<keyword evidence="10 13" id="KW-0234">DNA repair</keyword>
<evidence type="ECO:0000313" key="16">
    <source>
        <dbReference type="Proteomes" id="UP001230220"/>
    </source>
</evidence>
<dbReference type="NCBIfam" id="NF002584">
    <property type="entry name" value="PRK02234.1-5"/>
    <property type="match status" value="1"/>
</dbReference>
<evidence type="ECO:0000256" key="14">
    <source>
        <dbReference type="SAM" id="MobiDB-lite"/>
    </source>
</evidence>
<feature type="compositionally biased region" description="Basic residues" evidence="14">
    <location>
        <begin position="1"/>
        <end position="10"/>
    </location>
</feature>
<comment type="caution">
    <text evidence="15">The sequence shown here is derived from an EMBL/GenBank/DDBJ whole genome shotgun (WGS) entry which is preliminary data.</text>
</comment>
<dbReference type="CDD" id="cd22354">
    <property type="entry name" value="RecU-like"/>
    <property type="match status" value="1"/>
</dbReference>
<keyword evidence="16" id="KW-1185">Reference proteome</keyword>
<dbReference type="NCBIfam" id="TIGR00648">
    <property type="entry name" value="recU"/>
    <property type="match status" value="1"/>
</dbReference>
<dbReference type="Proteomes" id="UP001230220">
    <property type="component" value="Unassembled WGS sequence"/>
</dbReference>
<dbReference type="HAMAP" id="MF_00130">
    <property type="entry name" value="RecU"/>
    <property type="match status" value="1"/>
</dbReference>
<reference evidence="15 16" key="1">
    <citation type="submission" date="2023-07" db="EMBL/GenBank/DDBJ databases">
        <title>Genomic Encyclopedia of Type Strains, Phase IV (KMG-IV): sequencing the most valuable type-strain genomes for metagenomic binning, comparative biology and taxonomic classification.</title>
        <authorList>
            <person name="Goeker M."/>
        </authorList>
    </citation>
    <scope>NUCLEOTIDE SEQUENCE [LARGE SCALE GENOMIC DNA]</scope>
    <source>
        <strain evidence="15 16">DSM 16784</strain>
    </source>
</reference>
<keyword evidence="4 13" id="KW-0479">Metal-binding</keyword>
<comment type="cofactor">
    <cofactor evidence="13">
        <name>Mg(2+)</name>
        <dbReference type="ChEBI" id="CHEBI:18420"/>
    </cofactor>
    <text evidence="13">Binds 1 Mg(2+) ion per subunit.</text>
</comment>
<comment type="similarity">
    <text evidence="11 13">Belongs to the RecU family.</text>
</comment>
<evidence type="ECO:0000256" key="2">
    <source>
        <dbReference type="ARBA" id="ARBA00022490"/>
    </source>
</evidence>
<evidence type="ECO:0000256" key="5">
    <source>
        <dbReference type="ARBA" id="ARBA00022759"/>
    </source>
</evidence>
<comment type="function">
    <text evidence="13">Endonuclease that resolves Holliday junction intermediates in genetic recombination. Cleaves mobile four-strand junctions by introducing symmetrical nicks in paired strands. Promotes annealing of linear ssDNA with homologous dsDNA. Required for DNA repair, homologous recombination and chromosome segregation.</text>
</comment>
<proteinExistence type="inferred from homology"/>
<keyword evidence="2 13" id="KW-0963">Cytoplasm</keyword>
<accession>A0ABU0DYF4</accession>
<evidence type="ECO:0000256" key="10">
    <source>
        <dbReference type="ARBA" id="ARBA00023204"/>
    </source>
</evidence>
<dbReference type="EC" id="3.1.21.10" evidence="13"/>
<keyword evidence="7 13" id="KW-0378">Hydrolase</keyword>
<evidence type="ECO:0000256" key="8">
    <source>
        <dbReference type="ARBA" id="ARBA00022842"/>
    </source>
</evidence>
<evidence type="ECO:0000256" key="11">
    <source>
        <dbReference type="ARBA" id="ARBA00023447"/>
    </source>
</evidence>
<feature type="compositionally biased region" description="Polar residues" evidence="14">
    <location>
        <begin position="11"/>
        <end position="23"/>
    </location>
</feature>
<dbReference type="PIRSF" id="PIRSF037785">
    <property type="entry name" value="RecU"/>
    <property type="match status" value="1"/>
</dbReference>
<evidence type="ECO:0000256" key="6">
    <source>
        <dbReference type="ARBA" id="ARBA00022763"/>
    </source>
</evidence>
<gene>
    <name evidence="13" type="primary">recU</name>
    <name evidence="15" type="ORF">J2S15_000337</name>
</gene>
<feature type="binding site" evidence="13">
    <location>
        <position position="112"/>
    </location>
    <ligand>
        <name>Mg(2+)</name>
        <dbReference type="ChEBI" id="CHEBI:18420"/>
    </ligand>
</feature>
<dbReference type="InterPro" id="IPR011856">
    <property type="entry name" value="tRNA_endonuc-like_dom_sf"/>
</dbReference>
<feature type="binding site" evidence="13">
    <location>
        <position position="78"/>
    </location>
    <ligand>
        <name>Mg(2+)</name>
        <dbReference type="ChEBI" id="CHEBI:18420"/>
    </ligand>
</feature>
<organism evidence="15 16">
    <name type="scientific">Breznakia pachnodae</name>
    <dbReference type="NCBI Taxonomy" id="265178"/>
    <lineage>
        <taxon>Bacteria</taxon>
        <taxon>Bacillati</taxon>
        <taxon>Bacillota</taxon>
        <taxon>Erysipelotrichia</taxon>
        <taxon>Erysipelotrichales</taxon>
        <taxon>Erysipelotrichaceae</taxon>
        <taxon>Breznakia</taxon>
    </lineage>
</organism>
<evidence type="ECO:0000256" key="7">
    <source>
        <dbReference type="ARBA" id="ARBA00022801"/>
    </source>
</evidence>
<dbReference type="InterPro" id="IPR011335">
    <property type="entry name" value="Restrct_endonuc-II-like"/>
</dbReference>
<feature type="site" description="Transition state stabilizer" evidence="13">
    <location>
        <position position="95"/>
    </location>
</feature>
<evidence type="ECO:0000256" key="1">
    <source>
        <dbReference type="ARBA" id="ARBA00004496"/>
    </source>
</evidence>
<dbReference type="InterPro" id="IPR004612">
    <property type="entry name" value="Resolv_RecU"/>
</dbReference>
<keyword evidence="5 13" id="KW-0255">Endonuclease</keyword>
<keyword evidence="3 13" id="KW-0540">Nuclease</keyword>
<dbReference type="EMBL" id="JAUSUR010000001">
    <property type="protein sequence ID" value="MDQ0359606.1"/>
    <property type="molecule type" value="Genomic_DNA"/>
</dbReference>
<dbReference type="Pfam" id="PF03838">
    <property type="entry name" value="RecU"/>
    <property type="match status" value="1"/>
</dbReference>
<keyword evidence="8 13" id="KW-0460">Magnesium</keyword>
<sequence>MINYPTKKKTNTSMNITTKSNQRGMGLEKDINDSNTFYRECNRALIYKKPTPVQVVRVDYPKRSSAKIVEGYYKTPSTTDYNGLYRGKYIDFEAKETKSKASFTFKNIHEHQIQHLEDVQKHGGIAFLIIRFTLYNETYLIDASHIIDAYKDQKQKSIRYEKVKECGCLICESFTPRLKYLDIVDNLYFKEDSYGF</sequence>
<evidence type="ECO:0000256" key="4">
    <source>
        <dbReference type="ARBA" id="ARBA00022723"/>
    </source>
</evidence>
<evidence type="ECO:0000313" key="15">
    <source>
        <dbReference type="EMBL" id="MDQ0359606.1"/>
    </source>
</evidence>
<comment type="catalytic activity">
    <reaction evidence="13">
        <text>Endonucleolytic cleavage at a junction such as a reciprocal single-stranded crossover between two homologous DNA duplexes (Holliday junction).</text>
        <dbReference type="EC" id="3.1.21.10"/>
    </reaction>
</comment>
<dbReference type="Gene3D" id="3.40.1350.10">
    <property type="match status" value="1"/>
</dbReference>
<dbReference type="NCBIfam" id="NF002581">
    <property type="entry name" value="PRK02234.1-2"/>
    <property type="match status" value="1"/>
</dbReference>
<keyword evidence="6 13" id="KW-0227">DNA damage</keyword>
<dbReference type="SUPFAM" id="SSF52980">
    <property type="entry name" value="Restriction endonuclease-like"/>
    <property type="match status" value="1"/>
</dbReference>
<evidence type="ECO:0000256" key="9">
    <source>
        <dbReference type="ARBA" id="ARBA00023172"/>
    </source>
</evidence>
<feature type="binding site" evidence="13">
    <location>
        <position position="80"/>
    </location>
    <ligand>
        <name>Mg(2+)</name>
        <dbReference type="ChEBI" id="CHEBI:18420"/>
    </ligand>
</feature>
<name>A0ABU0DYF4_9FIRM</name>
<feature type="binding site" evidence="13">
    <location>
        <position position="93"/>
    </location>
    <ligand>
        <name>Mg(2+)</name>
        <dbReference type="ChEBI" id="CHEBI:18420"/>
    </ligand>
</feature>
<evidence type="ECO:0000256" key="13">
    <source>
        <dbReference type="HAMAP-Rule" id="MF_00130"/>
    </source>
</evidence>
<dbReference type="RefSeq" id="WP_307404859.1">
    <property type="nucleotide sequence ID" value="NZ_JAUSUR010000001.1"/>
</dbReference>
<feature type="region of interest" description="Disordered" evidence="14">
    <location>
        <begin position="1"/>
        <end position="28"/>
    </location>
</feature>
<comment type="subcellular location">
    <subcellularLocation>
        <location evidence="1 13">Cytoplasm</location>
    </subcellularLocation>
</comment>
<protein>
    <recommendedName>
        <fullName evidence="12 13">Holliday junction resolvase RecU</fullName>
        <ecNumber evidence="13">3.1.21.10</ecNumber>
    </recommendedName>
    <alternativeName>
        <fullName evidence="13">Recombination protein U homolog</fullName>
    </alternativeName>
</protein>
<evidence type="ECO:0000256" key="3">
    <source>
        <dbReference type="ARBA" id="ARBA00022722"/>
    </source>
</evidence>
<evidence type="ECO:0000256" key="12">
    <source>
        <dbReference type="ARBA" id="ARBA00029523"/>
    </source>
</evidence>
<keyword evidence="9 13" id="KW-0233">DNA recombination</keyword>